<keyword evidence="4" id="KW-1185">Reference proteome</keyword>
<sequence length="361" mass="41263">MQAIPGSSGPLSALSFVFPEDFSLKTFGKYIHDSETALQFAIGLRIIPDPNIAVACPVCQRPMVFKRIRMDMDCISFRARCPTRSHKKANLPLKVAVEHSGLSTRTVVNWYSMCREVCEIVMSNEDHQIGGPDMTVEVDETFLTKRKYNKGRITRGHDLVLFGMYCRETKEGLYFHVPNKRKQVLWAFMERYIAPGTKIMSDGAPMYVGCEALDFASHDVVIHKHEFVRSDNPNIHTNNIEVQNRWLKVAIKSRRNNRQLHSYIAKRLYWRCYPGRDGNGLVFKMADVPDFALVQMDEEELETSSDDESVWENWDVPSDGDSTDQDGLFSRFFGLKPKKPPEQGSGVGVRARAFNKQNRTL</sequence>
<feature type="domain" description="ISXO2-like transposase" evidence="2">
    <location>
        <begin position="128"/>
        <end position="256"/>
    </location>
</feature>
<dbReference type="EMBL" id="NCKV01017289">
    <property type="protein sequence ID" value="RWS20479.1"/>
    <property type="molecule type" value="Genomic_DNA"/>
</dbReference>
<dbReference type="SMART" id="SM01126">
    <property type="entry name" value="DDE_Tnp_IS1595"/>
    <property type="match status" value="1"/>
</dbReference>
<protein>
    <recommendedName>
        <fullName evidence="2">ISXO2-like transposase domain-containing protein</fullName>
    </recommendedName>
</protein>
<dbReference type="VEuPathDB" id="VectorBase:LDEU011561"/>
<dbReference type="Proteomes" id="UP000288716">
    <property type="component" value="Unassembled WGS sequence"/>
</dbReference>
<feature type="region of interest" description="Disordered" evidence="1">
    <location>
        <begin position="302"/>
        <end position="361"/>
    </location>
</feature>
<evidence type="ECO:0000313" key="4">
    <source>
        <dbReference type="Proteomes" id="UP000288716"/>
    </source>
</evidence>
<dbReference type="Pfam" id="PF12762">
    <property type="entry name" value="DDE_Tnp_IS1595"/>
    <property type="match status" value="1"/>
</dbReference>
<accession>A0A443RYY7</accession>
<dbReference type="PANTHER" id="PTHR47163:SF2">
    <property type="entry name" value="SI:DKEY-17M8.2"/>
    <property type="match status" value="1"/>
</dbReference>
<evidence type="ECO:0000256" key="1">
    <source>
        <dbReference type="SAM" id="MobiDB-lite"/>
    </source>
</evidence>
<dbReference type="InterPro" id="IPR024445">
    <property type="entry name" value="Tnp_ISXO2-like"/>
</dbReference>
<gene>
    <name evidence="3" type="ORF">B4U80_03076</name>
</gene>
<reference evidence="3 4" key="1">
    <citation type="journal article" date="2018" name="Gigascience">
        <title>Genomes of trombidid mites reveal novel predicted allergens and laterally-transferred genes associated with secondary metabolism.</title>
        <authorList>
            <person name="Dong X."/>
            <person name="Chaisiri K."/>
            <person name="Xia D."/>
            <person name="Armstrong S.D."/>
            <person name="Fang Y."/>
            <person name="Donnelly M.J."/>
            <person name="Kadowaki T."/>
            <person name="McGarry J.W."/>
            <person name="Darby A.C."/>
            <person name="Makepeace B.L."/>
        </authorList>
    </citation>
    <scope>NUCLEOTIDE SEQUENCE [LARGE SCALE GENOMIC DNA]</scope>
    <source>
        <strain evidence="3">UoL-UT</strain>
    </source>
</reference>
<dbReference type="OrthoDB" id="6515189at2759"/>
<dbReference type="STRING" id="299467.A0A443RYY7"/>
<comment type="caution">
    <text evidence="3">The sequence shown here is derived from an EMBL/GenBank/DDBJ whole genome shotgun (WGS) entry which is preliminary data.</text>
</comment>
<evidence type="ECO:0000259" key="2">
    <source>
        <dbReference type="SMART" id="SM01126"/>
    </source>
</evidence>
<organism evidence="3 4">
    <name type="scientific">Leptotrombidium deliense</name>
    <dbReference type="NCBI Taxonomy" id="299467"/>
    <lineage>
        <taxon>Eukaryota</taxon>
        <taxon>Metazoa</taxon>
        <taxon>Ecdysozoa</taxon>
        <taxon>Arthropoda</taxon>
        <taxon>Chelicerata</taxon>
        <taxon>Arachnida</taxon>
        <taxon>Acari</taxon>
        <taxon>Acariformes</taxon>
        <taxon>Trombidiformes</taxon>
        <taxon>Prostigmata</taxon>
        <taxon>Anystina</taxon>
        <taxon>Parasitengona</taxon>
        <taxon>Trombiculoidea</taxon>
        <taxon>Trombiculidae</taxon>
        <taxon>Leptotrombidium</taxon>
    </lineage>
</organism>
<name>A0A443RYY7_9ACAR</name>
<proteinExistence type="predicted"/>
<dbReference type="AlphaFoldDB" id="A0A443RYY7"/>
<evidence type="ECO:0000313" key="3">
    <source>
        <dbReference type="EMBL" id="RWS20479.1"/>
    </source>
</evidence>
<dbReference type="PANTHER" id="PTHR47163">
    <property type="entry name" value="DDE_TNP_IS1595 DOMAIN-CONTAINING PROTEIN"/>
    <property type="match status" value="1"/>
</dbReference>
<dbReference type="InterPro" id="IPR053164">
    <property type="entry name" value="IS1016-like_transposase"/>
</dbReference>